<keyword evidence="1" id="KW-0560">Oxidoreductase</keyword>
<evidence type="ECO:0000256" key="2">
    <source>
        <dbReference type="ARBA" id="ARBA00023027"/>
    </source>
</evidence>
<dbReference type="SUPFAM" id="SSF56327">
    <property type="entry name" value="LDH C-terminal domain-like"/>
    <property type="match status" value="1"/>
</dbReference>
<protein>
    <recommendedName>
        <fullName evidence="3">Lactate/malate dehydrogenase C-terminal domain-containing protein</fullName>
    </recommendedName>
</protein>
<accession>A0A6A2ZXW8</accession>
<dbReference type="InterPro" id="IPR015955">
    <property type="entry name" value="Lactate_DH/Glyco_Ohase_4_C"/>
</dbReference>
<dbReference type="InterPro" id="IPR022383">
    <property type="entry name" value="Lactate/malate_DH_C"/>
</dbReference>
<dbReference type="AlphaFoldDB" id="A0A6A2ZXW8"/>
<comment type="caution">
    <text evidence="4">The sequence shown here is derived from an EMBL/GenBank/DDBJ whole genome shotgun (WGS) entry which is preliminary data.</text>
</comment>
<dbReference type="Gene3D" id="3.90.110.10">
    <property type="entry name" value="Lactate dehydrogenase/glycoside hydrolase, family 4, C-terminal"/>
    <property type="match status" value="1"/>
</dbReference>
<name>A0A6A2ZXW8_HIBSY</name>
<evidence type="ECO:0000313" key="5">
    <source>
        <dbReference type="Proteomes" id="UP000436088"/>
    </source>
</evidence>
<dbReference type="PANTHER" id="PTHR11540">
    <property type="entry name" value="MALATE AND LACTATE DEHYDROGENASE"/>
    <property type="match status" value="1"/>
</dbReference>
<sequence>MKVQAYTAVKSADACLRGLREDARIVECAFVASHVTELPFFASKVRLGRSGAEEIHPLGPINQYKRVGLERAEGLVASIQKGISFVNK</sequence>
<evidence type="ECO:0000313" key="4">
    <source>
        <dbReference type="EMBL" id="KAE8695982.1"/>
    </source>
</evidence>
<dbReference type="Proteomes" id="UP000436088">
    <property type="component" value="Unassembled WGS sequence"/>
</dbReference>
<dbReference type="GO" id="GO:0030060">
    <property type="term" value="F:L-malate dehydrogenase (NAD+) activity"/>
    <property type="evidence" value="ECO:0007669"/>
    <property type="project" value="TreeGrafter"/>
</dbReference>
<organism evidence="4 5">
    <name type="scientific">Hibiscus syriacus</name>
    <name type="common">Rose of Sharon</name>
    <dbReference type="NCBI Taxonomy" id="106335"/>
    <lineage>
        <taxon>Eukaryota</taxon>
        <taxon>Viridiplantae</taxon>
        <taxon>Streptophyta</taxon>
        <taxon>Embryophyta</taxon>
        <taxon>Tracheophyta</taxon>
        <taxon>Spermatophyta</taxon>
        <taxon>Magnoliopsida</taxon>
        <taxon>eudicotyledons</taxon>
        <taxon>Gunneridae</taxon>
        <taxon>Pentapetalae</taxon>
        <taxon>rosids</taxon>
        <taxon>malvids</taxon>
        <taxon>Malvales</taxon>
        <taxon>Malvaceae</taxon>
        <taxon>Malvoideae</taxon>
        <taxon>Hibiscus</taxon>
    </lineage>
</organism>
<dbReference type="GO" id="GO:0009507">
    <property type="term" value="C:chloroplast"/>
    <property type="evidence" value="ECO:0007669"/>
    <property type="project" value="TreeGrafter"/>
</dbReference>
<reference evidence="4" key="1">
    <citation type="submission" date="2019-09" db="EMBL/GenBank/DDBJ databases">
        <title>Draft genome information of white flower Hibiscus syriacus.</title>
        <authorList>
            <person name="Kim Y.-M."/>
        </authorList>
    </citation>
    <scope>NUCLEOTIDE SEQUENCE [LARGE SCALE GENOMIC DNA]</scope>
    <source>
        <strain evidence="4">YM2019G1</strain>
    </source>
</reference>
<proteinExistence type="predicted"/>
<feature type="domain" description="Lactate/malate dehydrogenase C-terminal" evidence="3">
    <location>
        <begin position="5"/>
        <end position="85"/>
    </location>
</feature>
<keyword evidence="2" id="KW-0520">NAD</keyword>
<dbReference type="PANTHER" id="PTHR11540:SF71">
    <property type="entry name" value="MALATE DEHYDROGENASE 1, PEROXISOMAL"/>
    <property type="match status" value="1"/>
</dbReference>
<dbReference type="EMBL" id="VEPZ02001071">
    <property type="protein sequence ID" value="KAE8695982.1"/>
    <property type="molecule type" value="Genomic_DNA"/>
</dbReference>
<evidence type="ECO:0000259" key="3">
    <source>
        <dbReference type="Pfam" id="PF02866"/>
    </source>
</evidence>
<keyword evidence="5" id="KW-1185">Reference proteome</keyword>
<evidence type="ECO:0000256" key="1">
    <source>
        <dbReference type="ARBA" id="ARBA00023002"/>
    </source>
</evidence>
<gene>
    <name evidence="4" type="ORF">F3Y22_tig00110678pilonHSYRG00342</name>
</gene>
<dbReference type="Pfam" id="PF02866">
    <property type="entry name" value="Ldh_1_C"/>
    <property type="match status" value="1"/>
</dbReference>